<dbReference type="PANTHER" id="PTHR11365">
    <property type="entry name" value="5-OXOPROLINASE RELATED"/>
    <property type="match status" value="1"/>
</dbReference>
<dbReference type="InterPro" id="IPR002821">
    <property type="entry name" value="Hydantoinase_A"/>
</dbReference>
<dbReference type="Proteomes" id="UP000243024">
    <property type="component" value="Unassembled WGS sequence"/>
</dbReference>
<dbReference type="OrthoDB" id="9768323at2"/>
<sequence length="519" mass="55199">MAYRLGIDVGGTNTDAVILDERDRVIAKAKTPVTEDVLTGVVEVTRRVLAEAGLDPSHLAYVMLGTTQVTNAIIERKGLLPVAILRLGAPATTAIPPLSDWPDDIRAVIRGKTAILPGGVEFDGRPISSFDAEAVRRFVTEALDAGLRAFAVTAVFSPVRHDDERRVQEIIDALAGDRVSVSLSHELGSVGLLERENATILNAAVSDVARRVIEAFTTAMRSLGIRGELFLAQNDGTLMSLEYAQRYPILTVASGPTNSMRGAGYLSGLKDAVVIDVGGTSTDVGVLQNGFPRESAVAVEIGGVRTNFRMPDLISIGLGGGSIVRRDAKGTIRIGPESVGSHIVRRARIFGGEELTLTDIAVARGLLRLGDPARVGLSEAEIEAIHRRAVRMVEEAVDRIKTRAGDVPAILVGGGSVLLPERMAGIAPIVRPEHYEVANAVGAAISQVSGTVDRLFSLDGRRRDEALREAREMAIDEAVRAGADPDTVEVIEVEEVPLAYLPGNAVRIKVKAAGALRRL</sequence>
<name>A0A132MFV4_HYDSH</name>
<organism evidence="3 4">
    <name type="scientific">Hydrogenibacillus schlegelii</name>
    <name type="common">Bacillus schlegelii</name>
    <dbReference type="NCBI Taxonomy" id="1484"/>
    <lineage>
        <taxon>Bacteria</taxon>
        <taxon>Bacillati</taxon>
        <taxon>Bacillota</taxon>
        <taxon>Bacilli</taxon>
        <taxon>Bacillales</taxon>
        <taxon>Bacillales Family X. Incertae Sedis</taxon>
        <taxon>Hydrogenibacillus</taxon>
    </lineage>
</organism>
<dbReference type="EMBL" id="JXBB01000010">
    <property type="protein sequence ID" value="OAR04845.1"/>
    <property type="molecule type" value="Genomic_DNA"/>
</dbReference>
<dbReference type="Gene3D" id="3.30.420.40">
    <property type="match status" value="1"/>
</dbReference>
<dbReference type="SUPFAM" id="SSF53067">
    <property type="entry name" value="Actin-like ATPase domain"/>
    <property type="match status" value="1"/>
</dbReference>
<feature type="domain" description="Hydantoinase A/oxoprolinase" evidence="1">
    <location>
        <begin position="195"/>
        <end position="370"/>
    </location>
</feature>
<dbReference type="STRING" id="1484.SA87_12280"/>
<reference evidence="3 4" key="1">
    <citation type="submission" date="2015-09" db="EMBL/GenBank/DDBJ databases">
        <title>Draft genome sequence of Hydrogenibacillus schlegelii DSM 2000.</title>
        <authorList>
            <person name="Hemp J."/>
        </authorList>
    </citation>
    <scope>NUCLEOTIDE SEQUENCE [LARGE SCALE GENOMIC DNA]</scope>
    <source>
        <strain evidence="3 4">MA 48</strain>
    </source>
</reference>
<dbReference type="PANTHER" id="PTHR11365:SF10">
    <property type="entry name" value="HYDANTOINASE_OXOPROLINASE"/>
    <property type="match status" value="1"/>
</dbReference>
<evidence type="ECO:0000313" key="4">
    <source>
        <dbReference type="Proteomes" id="UP000243024"/>
    </source>
</evidence>
<dbReference type="AlphaFoldDB" id="A0A132MFV4"/>
<proteinExistence type="predicted"/>
<feature type="domain" description="Hydantoinase/oxoprolinase N-terminal" evidence="2">
    <location>
        <begin position="4"/>
        <end position="172"/>
    </location>
</feature>
<dbReference type="Pfam" id="PF01968">
    <property type="entry name" value="Hydantoinase_A"/>
    <property type="match status" value="1"/>
</dbReference>
<comment type="caution">
    <text evidence="3">The sequence shown here is derived from an EMBL/GenBank/DDBJ whole genome shotgun (WGS) entry which is preliminary data.</text>
</comment>
<dbReference type="InterPro" id="IPR008040">
    <property type="entry name" value="Hydant_A_N"/>
</dbReference>
<dbReference type="InterPro" id="IPR043129">
    <property type="entry name" value="ATPase_NBD"/>
</dbReference>
<dbReference type="InterPro" id="IPR045079">
    <property type="entry name" value="Oxoprolinase-like"/>
</dbReference>
<keyword evidence="4" id="KW-1185">Reference proteome</keyword>
<gene>
    <name evidence="3" type="ORF">SA87_12280</name>
</gene>
<protein>
    <submittedName>
        <fullName evidence="3">Hydantoinase subunit beta</fullName>
    </submittedName>
</protein>
<accession>A0A132MFV4</accession>
<dbReference type="GO" id="GO:0016787">
    <property type="term" value="F:hydrolase activity"/>
    <property type="evidence" value="ECO:0007669"/>
    <property type="project" value="InterPro"/>
</dbReference>
<evidence type="ECO:0000313" key="3">
    <source>
        <dbReference type="EMBL" id="OAR04845.1"/>
    </source>
</evidence>
<dbReference type="Pfam" id="PF05378">
    <property type="entry name" value="Hydant_A_N"/>
    <property type="match status" value="1"/>
</dbReference>
<evidence type="ECO:0000259" key="2">
    <source>
        <dbReference type="Pfam" id="PF05378"/>
    </source>
</evidence>
<evidence type="ECO:0000259" key="1">
    <source>
        <dbReference type="Pfam" id="PF01968"/>
    </source>
</evidence>